<protein>
    <submittedName>
        <fullName evidence="1">Uncharacterized protein</fullName>
    </submittedName>
</protein>
<comment type="caution">
    <text evidence="1">The sequence shown here is derived from an EMBL/GenBank/DDBJ whole genome shotgun (WGS) entry which is preliminary data.</text>
</comment>
<keyword evidence="2" id="KW-1185">Reference proteome</keyword>
<evidence type="ECO:0000313" key="1">
    <source>
        <dbReference type="EMBL" id="MCP2259816.1"/>
    </source>
</evidence>
<gene>
    <name evidence="1" type="ORF">LX15_003525</name>
</gene>
<dbReference type="SUPFAM" id="SSF52540">
    <property type="entry name" value="P-loop containing nucleoside triphosphate hydrolases"/>
    <property type="match status" value="1"/>
</dbReference>
<dbReference type="InterPro" id="IPR027417">
    <property type="entry name" value="P-loop_NTPase"/>
</dbReference>
<sequence>MRATEQTDPVRGLVAELRDMVDTCPLVNLTGPLGVGKSHVVRHLDGAVVVDLDTPAGHTDLRRRLAQHDGVVVVDNADGRERLRAVRTALDATPGLRAVVVTRRPLRSLPGWSQAVPLSLSPLSDTVIDGLAVAAGIADPAAREVVVRMAAGVPLLAEAACRALHRGMSPGEEGPIADAVVAEILDRLGREMPGRRWRAALRLLATVGNADERLLRARPDQWDSLADLSVVRRESCGLAVAEPYRALFETAYRWRAPESHEAVRRRASAYRLGQLARATDERTRGALTAQALFLSGDPVLRQRLFPTRRPPVKIRPATPADAEVVIRLMRQWAVRGEFDLRRCDRLVHHWLDDDLAGFQVAEQGDDGVVGLVRLAPVTDRTVDGMEPLLQQHADPLLTEGAGGLFLGAAFCPRPAAHAQMLHHILRTALGHGRLLVSTATPDYQLILDTLRFRRHGEVREDVFHCGRPPEVYSNDFTVSALPNWLRAIQPGERDRTDDVAWALARLREPSALAASALLGTAGITTVRQLRERLVEAIDTLVHGSEPNDVEAGRILRAYYLDGNRTHLQVARRLHLSRATYFRRLRHGISAVASALARDALPPDSPFAAERPPA</sequence>
<dbReference type="Proteomes" id="UP001205311">
    <property type="component" value="Unassembled WGS sequence"/>
</dbReference>
<dbReference type="SUPFAM" id="SSF55729">
    <property type="entry name" value="Acyl-CoA N-acyltransferases (Nat)"/>
    <property type="match status" value="1"/>
</dbReference>
<dbReference type="Gene3D" id="3.40.630.30">
    <property type="match status" value="1"/>
</dbReference>
<organism evidence="1 2">
    <name type="scientific">Streptoalloteichus tenebrarius (strain ATCC 17920 / DSM 40477 / JCM 4838 / CBS 697.72 / NBRC 16177 / NCIMB 11028 / NRRL B-12390 / A12253. 1 / ISP 5477)</name>
    <name type="common">Streptomyces tenebrarius</name>
    <dbReference type="NCBI Taxonomy" id="1933"/>
    <lineage>
        <taxon>Bacteria</taxon>
        <taxon>Bacillati</taxon>
        <taxon>Actinomycetota</taxon>
        <taxon>Actinomycetes</taxon>
        <taxon>Pseudonocardiales</taxon>
        <taxon>Pseudonocardiaceae</taxon>
        <taxon>Streptoalloteichus</taxon>
    </lineage>
</organism>
<proteinExistence type="predicted"/>
<dbReference type="InterPro" id="IPR016181">
    <property type="entry name" value="Acyl_CoA_acyltransferase"/>
</dbReference>
<dbReference type="EMBL" id="JAMTCP010000020">
    <property type="protein sequence ID" value="MCP2259816.1"/>
    <property type="molecule type" value="Genomic_DNA"/>
</dbReference>
<evidence type="ECO:0000313" key="2">
    <source>
        <dbReference type="Proteomes" id="UP001205311"/>
    </source>
</evidence>
<reference evidence="1 2" key="1">
    <citation type="submission" date="2022-06" db="EMBL/GenBank/DDBJ databases">
        <title>Genomic Encyclopedia of Archaeal and Bacterial Type Strains, Phase II (KMG-II): from individual species to whole genera.</title>
        <authorList>
            <person name="Goeker M."/>
        </authorList>
    </citation>
    <scope>NUCLEOTIDE SEQUENCE [LARGE SCALE GENOMIC DNA]</scope>
    <source>
        <strain evidence="1 2">DSM 40477</strain>
    </source>
</reference>
<name>A0ABT1HWB6_STRSD</name>
<accession>A0ABT1HWB6</accession>
<dbReference type="RefSeq" id="WP_253670701.1">
    <property type="nucleotide sequence ID" value="NZ_JAMTCP010000020.1"/>
</dbReference>